<dbReference type="InterPro" id="IPR050879">
    <property type="entry name" value="Acyltransferase_3"/>
</dbReference>
<name>A0ABY6FSQ4_9MICC</name>
<sequence>MPAPAPQPAPSVRVPTRPRHRPGGSFRYDIEGLRALAVLSVLAHHLLAWPAGGYAGVDVFFVISGFLITTILLREITSPQKLSLPDFYRRRVRRLVPAAAAVLAATSAAAFLVFGPGRAAAILEDAVWSFFFLGNWRFAASGTDYLHAGTAVSPLQHFWSLGVEEQFYLAWPWVLVAGIAVTAALRLTDRGMRVLLLLFIGVLCAASFAFAVWETANRPTTAYFSTLSRAWELGTGAMLAVASPWLSRLPALVRAAAGWAGLAGLAASVLLLSADSAFPGPAAALPVLSTLLVLAAGTGARSPGHNRIMWPLTNPASRYIGRISYSLYLWHFPVVVFAAALAPDTPPLLALALTAGLAVLSFHWIEDPVRRSRWLQPRYAARERGRRYRRPALEPRPARLAAAAAAAGLLSATLIAVTLETTLQPSDSPAAANPPSAAVPSPGPASQPDPLAAHTAALRKALGSTQWPSLSPDPATFTEGGRSAKPAEWVVDGCLGGNEAREEDPVANTGHCIYGDPDAPRDLVLYGDSVAMAYLPALRAVLEPEQWRIHVYTAAGCAPADVPQNRIGGAPYPECTAFRDWAVERIGQLAPDVLLMASFRYDPALASGAVSEAADAEWREGTQRIHAMLAGSADRTVVLSAPPEAKDPSQCATRFSTPSDCETRLPGNHGFRLDLESAAAAQGNPDVEWVDTTAWFCVRERCPAFVGNTPLYADAYHLSAAGSLALAPLLAEVLESPADESAGPAA</sequence>
<keyword evidence="2" id="KW-1133">Transmembrane helix</keyword>
<reference evidence="5" key="1">
    <citation type="submission" date="2022-09" db="EMBL/GenBank/DDBJ databases">
        <authorList>
            <person name="Li D."/>
            <person name="Cheng J."/>
            <person name="Li Y."/>
        </authorList>
    </citation>
    <scope>NUCLEOTIDE SEQUENCE</scope>
    <source>
        <strain evidence="5">DL</strain>
    </source>
</reference>
<evidence type="ECO:0000259" key="4">
    <source>
        <dbReference type="Pfam" id="PF19040"/>
    </source>
</evidence>
<evidence type="ECO:0000313" key="5">
    <source>
        <dbReference type="EMBL" id="UYB36178.1"/>
    </source>
</evidence>
<accession>A0ABY6FSQ4</accession>
<dbReference type="RefSeq" id="WP_263127943.1">
    <property type="nucleotide sequence ID" value="NZ_CP106856.1"/>
</dbReference>
<dbReference type="PANTHER" id="PTHR23028">
    <property type="entry name" value="ACETYLTRANSFERASE"/>
    <property type="match status" value="1"/>
</dbReference>
<protein>
    <submittedName>
        <fullName evidence="5">Acyltransferase</fullName>
    </submittedName>
</protein>
<dbReference type="Proteomes" id="UP001063368">
    <property type="component" value="Chromosome"/>
</dbReference>
<feature type="region of interest" description="Disordered" evidence="1">
    <location>
        <begin position="425"/>
        <end position="450"/>
    </location>
</feature>
<feature type="transmembrane region" description="Helical" evidence="2">
    <location>
        <begin position="53"/>
        <end position="74"/>
    </location>
</feature>
<feature type="domain" description="Acyltransferase 3" evidence="3">
    <location>
        <begin position="28"/>
        <end position="361"/>
    </location>
</feature>
<feature type="transmembrane region" description="Helical" evidence="2">
    <location>
        <begin position="256"/>
        <end position="274"/>
    </location>
</feature>
<feature type="transmembrane region" description="Helical" evidence="2">
    <location>
        <begin position="319"/>
        <end position="342"/>
    </location>
</feature>
<evidence type="ECO:0000256" key="1">
    <source>
        <dbReference type="SAM" id="MobiDB-lite"/>
    </source>
</evidence>
<dbReference type="InterPro" id="IPR002656">
    <property type="entry name" value="Acyl_transf_3_dom"/>
</dbReference>
<dbReference type="InterPro" id="IPR043968">
    <property type="entry name" value="SGNH"/>
</dbReference>
<feature type="region of interest" description="Disordered" evidence="1">
    <location>
        <begin position="463"/>
        <end position="483"/>
    </location>
</feature>
<evidence type="ECO:0000313" key="6">
    <source>
        <dbReference type="Proteomes" id="UP001063368"/>
    </source>
</evidence>
<keyword evidence="6" id="KW-1185">Reference proteome</keyword>
<gene>
    <name evidence="5" type="ORF">N9A08_00270</name>
</gene>
<keyword evidence="5" id="KW-0012">Acyltransferase</keyword>
<proteinExistence type="predicted"/>
<feature type="compositionally biased region" description="Low complexity" evidence="1">
    <location>
        <begin position="425"/>
        <end position="440"/>
    </location>
</feature>
<evidence type="ECO:0000256" key="2">
    <source>
        <dbReference type="SAM" id="Phobius"/>
    </source>
</evidence>
<keyword evidence="2" id="KW-0812">Transmembrane</keyword>
<feature type="transmembrane region" description="Helical" evidence="2">
    <location>
        <begin position="194"/>
        <end position="213"/>
    </location>
</feature>
<keyword evidence="2" id="KW-0472">Membrane</keyword>
<keyword evidence="5" id="KW-0808">Transferase</keyword>
<dbReference type="GO" id="GO:0016746">
    <property type="term" value="F:acyltransferase activity"/>
    <property type="evidence" value="ECO:0007669"/>
    <property type="project" value="UniProtKB-KW"/>
</dbReference>
<feature type="domain" description="SGNH" evidence="4">
    <location>
        <begin position="507"/>
        <end position="731"/>
    </location>
</feature>
<organism evidence="5 6">
    <name type="scientific">Arthrobacter koreensis</name>
    <dbReference type="NCBI Taxonomy" id="199136"/>
    <lineage>
        <taxon>Bacteria</taxon>
        <taxon>Bacillati</taxon>
        <taxon>Actinomycetota</taxon>
        <taxon>Actinomycetes</taxon>
        <taxon>Micrococcales</taxon>
        <taxon>Micrococcaceae</taxon>
        <taxon>Arthrobacter</taxon>
    </lineage>
</organism>
<dbReference type="EMBL" id="CP106856">
    <property type="protein sequence ID" value="UYB36178.1"/>
    <property type="molecule type" value="Genomic_DNA"/>
</dbReference>
<feature type="transmembrane region" description="Helical" evidence="2">
    <location>
        <begin position="280"/>
        <end position="298"/>
    </location>
</feature>
<dbReference type="Pfam" id="PF01757">
    <property type="entry name" value="Acyl_transf_3"/>
    <property type="match status" value="1"/>
</dbReference>
<feature type="transmembrane region" description="Helical" evidence="2">
    <location>
        <begin position="95"/>
        <end position="114"/>
    </location>
</feature>
<feature type="region of interest" description="Disordered" evidence="1">
    <location>
        <begin position="1"/>
        <end position="20"/>
    </location>
</feature>
<feature type="transmembrane region" description="Helical" evidence="2">
    <location>
        <begin position="348"/>
        <end position="365"/>
    </location>
</feature>
<dbReference type="Pfam" id="PF19040">
    <property type="entry name" value="SGNH"/>
    <property type="match status" value="1"/>
</dbReference>
<evidence type="ECO:0000259" key="3">
    <source>
        <dbReference type="Pfam" id="PF01757"/>
    </source>
</evidence>
<dbReference type="PANTHER" id="PTHR23028:SF53">
    <property type="entry name" value="ACYL_TRANSF_3 DOMAIN-CONTAINING PROTEIN"/>
    <property type="match status" value="1"/>
</dbReference>
<feature type="transmembrane region" description="Helical" evidence="2">
    <location>
        <begin position="168"/>
        <end position="187"/>
    </location>
</feature>